<dbReference type="STRING" id="93625.A0A409XGQ0"/>
<dbReference type="EMBL" id="NHYD01001773">
    <property type="protein sequence ID" value="PPQ89925.1"/>
    <property type="molecule type" value="Genomic_DNA"/>
</dbReference>
<organism evidence="2 3">
    <name type="scientific">Psilocybe cyanescens</name>
    <dbReference type="NCBI Taxonomy" id="93625"/>
    <lineage>
        <taxon>Eukaryota</taxon>
        <taxon>Fungi</taxon>
        <taxon>Dikarya</taxon>
        <taxon>Basidiomycota</taxon>
        <taxon>Agaricomycotina</taxon>
        <taxon>Agaricomycetes</taxon>
        <taxon>Agaricomycetidae</taxon>
        <taxon>Agaricales</taxon>
        <taxon>Agaricineae</taxon>
        <taxon>Strophariaceae</taxon>
        <taxon>Psilocybe</taxon>
    </lineage>
</organism>
<protein>
    <submittedName>
        <fullName evidence="2">Uncharacterized protein</fullName>
    </submittedName>
</protein>
<evidence type="ECO:0000256" key="1">
    <source>
        <dbReference type="SAM" id="MobiDB-lite"/>
    </source>
</evidence>
<feature type="compositionally biased region" description="Acidic residues" evidence="1">
    <location>
        <begin position="182"/>
        <end position="191"/>
    </location>
</feature>
<sequence>MMLYRDQEDSSSNAHPFSYARVLEVFLVNVRHTGPQSTTNLTHSMHFVWVRWFEIDYSYAAGWTAPPPWGDHICFVNSESPDAFGFVDPSDVLRGAHFIPAFAHGSSHDHLPGKSIVRTYLELNEENQDGCFSDEDWSFSMSTDRDMFVRYLGGGIGHVATNMYTQSLCPANWIAQMEVPVEEEGEYEEQPEEGRGSSAEEEEHSERNSDEELVEDDKDYDGENGEEPWEMGDVDAEGIHLVITVTGLTCQRQWPL</sequence>
<proteinExistence type="predicted"/>
<keyword evidence="3" id="KW-1185">Reference proteome</keyword>
<feature type="compositionally biased region" description="Acidic residues" evidence="1">
    <location>
        <begin position="211"/>
        <end position="233"/>
    </location>
</feature>
<dbReference type="AlphaFoldDB" id="A0A409XGQ0"/>
<evidence type="ECO:0000313" key="3">
    <source>
        <dbReference type="Proteomes" id="UP000283269"/>
    </source>
</evidence>
<comment type="caution">
    <text evidence="2">The sequence shown here is derived from an EMBL/GenBank/DDBJ whole genome shotgun (WGS) entry which is preliminary data.</text>
</comment>
<evidence type="ECO:0000313" key="2">
    <source>
        <dbReference type="EMBL" id="PPQ89925.1"/>
    </source>
</evidence>
<gene>
    <name evidence="2" type="ORF">CVT25_009726</name>
</gene>
<dbReference type="OrthoDB" id="3183767at2759"/>
<accession>A0A409XGQ0</accession>
<name>A0A409XGQ0_PSICY</name>
<reference evidence="2 3" key="1">
    <citation type="journal article" date="2018" name="Evol. Lett.">
        <title>Horizontal gene cluster transfer increased hallucinogenic mushroom diversity.</title>
        <authorList>
            <person name="Reynolds H.T."/>
            <person name="Vijayakumar V."/>
            <person name="Gluck-Thaler E."/>
            <person name="Korotkin H.B."/>
            <person name="Matheny P.B."/>
            <person name="Slot J.C."/>
        </authorList>
    </citation>
    <scope>NUCLEOTIDE SEQUENCE [LARGE SCALE GENOMIC DNA]</scope>
    <source>
        <strain evidence="2 3">2631</strain>
    </source>
</reference>
<dbReference type="InParanoid" id="A0A409XGQ0"/>
<feature type="region of interest" description="Disordered" evidence="1">
    <location>
        <begin position="182"/>
        <end position="233"/>
    </location>
</feature>
<dbReference type="Proteomes" id="UP000283269">
    <property type="component" value="Unassembled WGS sequence"/>
</dbReference>